<proteinExistence type="predicted"/>
<dbReference type="AlphaFoldDB" id="A0A0G1IIR6"/>
<dbReference type="Pfam" id="PF10101">
    <property type="entry name" value="DUF2339"/>
    <property type="match status" value="1"/>
</dbReference>
<feature type="transmembrane region" description="Helical" evidence="1">
    <location>
        <begin position="270"/>
        <end position="292"/>
    </location>
</feature>
<name>A0A0G1IIR6_9BACT</name>
<evidence type="ECO:0000256" key="1">
    <source>
        <dbReference type="SAM" id="Phobius"/>
    </source>
</evidence>
<dbReference type="EMBL" id="LCIR01000032">
    <property type="protein sequence ID" value="KKT58748.1"/>
    <property type="molecule type" value="Genomic_DNA"/>
</dbReference>
<comment type="caution">
    <text evidence="2">The sequence shown here is derived from an EMBL/GenBank/DDBJ whole genome shotgun (WGS) entry which is preliminary data.</text>
</comment>
<feature type="transmembrane region" description="Helical" evidence="1">
    <location>
        <begin position="135"/>
        <end position="156"/>
    </location>
</feature>
<organism evidence="2 3">
    <name type="scientific">Candidatus Giovannonibacteria bacterium GW2011_GWA1_44_25</name>
    <dbReference type="NCBI Taxonomy" id="1618645"/>
    <lineage>
        <taxon>Bacteria</taxon>
        <taxon>Candidatus Giovannoniibacteriota</taxon>
    </lineage>
</organism>
<dbReference type="InterPro" id="IPR019286">
    <property type="entry name" value="DUF2339_TM"/>
</dbReference>
<evidence type="ECO:0000313" key="3">
    <source>
        <dbReference type="Proteomes" id="UP000034087"/>
    </source>
</evidence>
<feature type="transmembrane region" description="Helical" evidence="1">
    <location>
        <begin position="339"/>
        <end position="357"/>
    </location>
</feature>
<feature type="transmembrane region" description="Helical" evidence="1">
    <location>
        <begin position="192"/>
        <end position="210"/>
    </location>
</feature>
<dbReference type="PANTHER" id="PTHR38434:SF1">
    <property type="entry name" value="BLL2549 PROTEIN"/>
    <property type="match status" value="1"/>
</dbReference>
<feature type="transmembrane region" description="Helical" evidence="1">
    <location>
        <begin position="217"/>
        <end position="238"/>
    </location>
</feature>
<protein>
    <submittedName>
        <fullName evidence="2">Uncharacterized protein</fullName>
    </submittedName>
</protein>
<accession>A0A0G1IIR6</accession>
<sequence>MEIISLVVAIIALVLAHSAKNRVVLLENSIKNIHTAQAGEPTPATTSRANERLGEPMQAIPPDLLSYIKKQIDAGVSRENILSALLQNGWEKSVAEMSLSRVGAEPLGVQGQPASIGLTMETKPNAILEWIKEDWLMKLGALLFIIGIGWFVTYAFMNNWVGPQGRIVLGMLTGTIILALGTWRMGNHKNQGAVLVAVGAAIVTITTIAARELYGYFTPISELGIIFLVSAFAAFASVRYKSPSLAALSIVLGHSAPIFVGGISDVLFAFIYLFIVAISTLWVAAFTGWRFLAGTSLAFFAWYSFTGGIPDNIAILFLFATLYFAANVAAMIKSEKPATSDVLTAGGLAIMLVFWILDIVPDVWQSLATAGWTVLFTVAAFVAFKMSNRKEPLLIYSTIAIGLLGAATAMELSGPTLALAYTLEIAAL</sequence>
<gene>
    <name evidence="2" type="ORF">UW53_C0032G0001</name>
</gene>
<dbReference type="Proteomes" id="UP000034087">
    <property type="component" value="Unassembled WGS sequence"/>
</dbReference>
<feature type="transmembrane region" description="Helical" evidence="1">
    <location>
        <begin position="168"/>
        <end position="186"/>
    </location>
</feature>
<keyword evidence="1" id="KW-0812">Transmembrane</keyword>
<feature type="transmembrane region" description="Helical" evidence="1">
    <location>
        <begin position="363"/>
        <end position="384"/>
    </location>
</feature>
<reference evidence="2 3" key="1">
    <citation type="journal article" date="2015" name="Nature">
        <title>rRNA introns, odd ribosomes, and small enigmatic genomes across a large radiation of phyla.</title>
        <authorList>
            <person name="Brown C.T."/>
            <person name="Hug L.A."/>
            <person name="Thomas B.C."/>
            <person name="Sharon I."/>
            <person name="Castelle C.J."/>
            <person name="Singh A."/>
            <person name="Wilkins M.J."/>
            <person name="Williams K.H."/>
            <person name="Banfield J.F."/>
        </authorList>
    </citation>
    <scope>NUCLEOTIDE SEQUENCE [LARGE SCALE GENOMIC DNA]</scope>
</reference>
<keyword evidence="1" id="KW-1133">Transmembrane helix</keyword>
<dbReference type="PANTHER" id="PTHR38434">
    <property type="entry name" value="BLL2549 PROTEIN"/>
    <property type="match status" value="1"/>
</dbReference>
<feature type="non-terminal residue" evidence="2">
    <location>
        <position position="428"/>
    </location>
</feature>
<keyword evidence="1" id="KW-0472">Membrane</keyword>
<feature type="transmembrane region" description="Helical" evidence="1">
    <location>
        <begin position="312"/>
        <end position="332"/>
    </location>
</feature>
<evidence type="ECO:0000313" key="2">
    <source>
        <dbReference type="EMBL" id="KKT58748.1"/>
    </source>
</evidence>
<feature type="transmembrane region" description="Helical" evidence="1">
    <location>
        <begin position="393"/>
        <end position="410"/>
    </location>
</feature>